<dbReference type="PROSITE" id="PS50112">
    <property type="entry name" value="PAS"/>
    <property type="match status" value="1"/>
</dbReference>
<dbReference type="InterPro" id="IPR001633">
    <property type="entry name" value="EAL_dom"/>
</dbReference>
<dbReference type="CDD" id="cd00130">
    <property type="entry name" value="PAS"/>
    <property type="match status" value="1"/>
</dbReference>
<dbReference type="Gene3D" id="3.30.450.20">
    <property type="entry name" value="PAS domain"/>
    <property type="match status" value="1"/>
</dbReference>
<dbReference type="Gene3D" id="3.20.20.450">
    <property type="entry name" value="EAL domain"/>
    <property type="match status" value="1"/>
</dbReference>
<dbReference type="SMART" id="SM00267">
    <property type="entry name" value="GGDEF"/>
    <property type="match status" value="1"/>
</dbReference>
<dbReference type="Pfam" id="PF00990">
    <property type="entry name" value="GGDEF"/>
    <property type="match status" value="1"/>
</dbReference>
<dbReference type="SMART" id="SM00052">
    <property type="entry name" value="EAL"/>
    <property type="match status" value="1"/>
</dbReference>
<dbReference type="InterPro" id="IPR000014">
    <property type="entry name" value="PAS"/>
</dbReference>
<sequence length="578" mass="66603">MKTESNRTNPVTPSFIQFLNNSNDYTKTIDNLRRLELPPEIMAQYLTFMQSTPVSVIFVDRNETILFTNKTIEYKLGKNQSELIGHSISDVIPLRLNEGDKQAIIDEVRLNNHWNGRLSYIDNENNAKRSWIKVTRFENPPYAPTYGILFFDTDSVNYRDFSDHSLTYYDTKTFLPNFNQFAFDINQMARKRDSDVKGLALIRCQNLSEITVHYSRKIMDEVTNTMIRRIKKALPSGYYLYRLSRDVFAVFCSKCKNEASFKELIEELYQTLLTPLSIDSKKIFLTIEMGVVFYPTQVLELTDLLLSAEICLNQRDSTRITYYSEEMSNDYTLTLQTIEKLQSAFEDNQIKVLYQPIMDQNGNLEAAEALLRWRDEELGAVSPLVIIKGAKEYGHIHKLTTWILDKVVEDRLFDHIPITINLDAVQLTNDLFLSDIKNLVATKALNPHQIVFEITEHISLNRSSNALNILSELKSMGFRLALDDFGSGYSDFNLLTEAAFDILKVDATFIMGIKEEPKKEIVLKHILQLAKELGLLTCFEGIESEVELTYARELGSDCLQGFYFSHALSLDDFTNKYL</sequence>
<dbReference type="CDD" id="cd01948">
    <property type="entry name" value="EAL"/>
    <property type="match status" value="1"/>
</dbReference>
<feature type="domain" description="GGDEF" evidence="3">
    <location>
        <begin position="195"/>
        <end position="325"/>
    </location>
</feature>
<evidence type="ECO:0000259" key="1">
    <source>
        <dbReference type="PROSITE" id="PS50112"/>
    </source>
</evidence>
<dbReference type="PROSITE" id="PS50883">
    <property type="entry name" value="EAL"/>
    <property type="match status" value="1"/>
</dbReference>
<dbReference type="NCBIfam" id="TIGR00229">
    <property type="entry name" value="sensory_box"/>
    <property type="match status" value="1"/>
</dbReference>
<evidence type="ECO:0000259" key="2">
    <source>
        <dbReference type="PROSITE" id="PS50883"/>
    </source>
</evidence>
<dbReference type="Gene3D" id="3.30.70.270">
    <property type="match status" value="1"/>
</dbReference>
<dbReference type="EMBL" id="JXKD01000016">
    <property type="protein sequence ID" value="OJG09459.1"/>
    <property type="molecule type" value="Genomic_DNA"/>
</dbReference>
<organism evidence="4 5">
    <name type="scientific">Enterococcus aquimarinus</name>
    <dbReference type="NCBI Taxonomy" id="328396"/>
    <lineage>
        <taxon>Bacteria</taxon>
        <taxon>Bacillati</taxon>
        <taxon>Bacillota</taxon>
        <taxon>Bacilli</taxon>
        <taxon>Lactobacillales</taxon>
        <taxon>Enterococcaceae</taxon>
        <taxon>Enterococcus</taxon>
    </lineage>
</organism>
<evidence type="ECO:0000313" key="5">
    <source>
        <dbReference type="Proteomes" id="UP000182149"/>
    </source>
</evidence>
<dbReference type="Pfam" id="PF00563">
    <property type="entry name" value="EAL"/>
    <property type="match status" value="1"/>
</dbReference>
<gene>
    <name evidence="4" type="ORF">RU93_GL000790</name>
</gene>
<dbReference type="SUPFAM" id="SSF141868">
    <property type="entry name" value="EAL domain-like"/>
    <property type="match status" value="1"/>
</dbReference>
<dbReference type="RefSeq" id="WP_071875489.1">
    <property type="nucleotide sequence ID" value="NZ_JBHSHF010000011.1"/>
</dbReference>
<dbReference type="Pfam" id="PF00989">
    <property type="entry name" value="PAS"/>
    <property type="match status" value="1"/>
</dbReference>
<feature type="domain" description="EAL" evidence="2">
    <location>
        <begin position="334"/>
        <end position="578"/>
    </location>
</feature>
<dbReference type="STRING" id="328396.RU93_GL000790"/>
<dbReference type="SUPFAM" id="SSF55073">
    <property type="entry name" value="Nucleotide cyclase"/>
    <property type="match status" value="1"/>
</dbReference>
<dbReference type="InterPro" id="IPR000160">
    <property type="entry name" value="GGDEF_dom"/>
</dbReference>
<dbReference type="InterPro" id="IPR035965">
    <property type="entry name" value="PAS-like_dom_sf"/>
</dbReference>
<protein>
    <submittedName>
        <fullName evidence="4">Uncharacterized protein</fullName>
    </submittedName>
</protein>
<dbReference type="PANTHER" id="PTHR33121:SF79">
    <property type="entry name" value="CYCLIC DI-GMP PHOSPHODIESTERASE PDED-RELATED"/>
    <property type="match status" value="1"/>
</dbReference>
<name>A0A1L8QPN4_9ENTE</name>
<dbReference type="GO" id="GO:0006355">
    <property type="term" value="P:regulation of DNA-templated transcription"/>
    <property type="evidence" value="ECO:0007669"/>
    <property type="project" value="InterPro"/>
</dbReference>
<dbReference type="InterPro" id="IPR043128">
    <property type="entry name" value="Rev_trsase/Diguanyl_cyclase"/>
</dbReference>
<feature type="domain" description="PAS" evidence="1">
    <location>
        <begin position="41"/>
        <end position="92"/>
    </location>
</feature>
<reference evidence="4 5" key="1">
    <citation type="submission" date="2014-12" db="EMBL/GenBank/DDBJ databases">
        <title>Draft genome sequences of 29 type strains of Enterococci.</title>
        <authorList>
            <person name="Zhong Z."/>
            <person name="Sun Z."/>
            <person name="Liu W."/>
            <person name="Zhang W."/>
            <person name="Zhang H."/>
        </authorList>
    </citation>
    <scope>NUCLEOTIDE SEQUENCE [LARGE SCALE GENOMIC DNA]</scope>
    <source>
        <strain evidence="4 5">DSM 17690</strain>
    </source>
</reference>
<dbReference type="SMART" id="SM00091">
    <property type="entry name" value="PAS"/>
    <property type="match status" value="1"/>
</dbReference>
<accession>A0A1L8QPN4</accession>
<dbReference type="InterPro" id="IPR029787">
    <property type="entry name" value="Nucleotide_cyclase"/>
</dbReference>
<evidence type="ECO:0000313" key="4">
    <source>
        <dbReference type="EMBL" id="OJG09459.1"/>
    </source>
</evidence>
<dbReference type="PANTHER" id="PTHR33121">
    <property type="entry name" value="CYCLIC DI-GMP PHOSPHODIESTERASE PDEF"/>
    <property type="match status" value="1"/>
</dbReference>
<dbReference type="GO" id="GO:0071111">
    <property type="term" value="F:cyclic-guanylate-specific phosphodiesterase activity"/>
    <property type="evidence" value="ECO:0007669"/>
    <property type="project" value="InterPro"/>
</dbReference>
<dbReference type="InterPro" id="IPR013767">
    <property type="entry name" value="PAS_fold"/>
</dbReference>
<dbReference type="InterPro" id="IPR050706">
    <property type="entry name" value="Cyclic-di-GMP_PDE-like"/>
</dbReference>
<keyword evidence="5" id="KW-1185">Reference proteome</keyword>
<comment type="caution">
    <text evidence="4">The sequence shown here is derived from an EMBL/GenBank/DDBJ whole genome shotgun (WGS) entry which is preliminary data.</text>
</comment>
<dbReference type="SUPFAM" id="SSF55785">
    <property type="entry name" value="PYP-like sensor domain (PAS domain)"/>
    <property type="match status" value="1"/>
</dbReference>
<dbReference type="Proteomes" id="UP000182149">
    <property type="component" value="Unassembled WGS sequence"/>
</dbReference>
<evidence type="ECO:0000259" key="3">
    <source>
        <dbReference type="PROSITE" id="PS50887"/>
    </source>
</evidence>
<dbReference type="OrthoDB" id="2624050at2"/>
<dbReference type="InterPro" id="IPR035919">
    <property type="entry name" value="EAL_sf"/>
</dbReference>
<dbReference type="PROSITE" id="PS50887">
    <property type="entry name" value="GGDEF"/>
    <property type="match status" value="1"/>
</dbReference>
<dbReference type="AlphaFoldDB" id="A0A1L8QPN4"/>
<proteinExistence type="predicted"/>